<dbReference type="PANTHER" id="PTHR11474:SF76">
    <property type="entry name" value="SHKT DOMAIN-CONTAINING PROTEIN"/>
    <property type="match status" value="1"/>
</dbReference>
<dbReference type="GO" id="GO:0004097">
    <property type="term" value="F:catechol oxidase activity"/>
    <property type="evidence" value="ECO:0007669"/>
    <property type="project" value="InterPro"/>
</dbReference>
<evidence type="ECO:0000256" key="6">
    <source>
        <dbReference type="ARBA" id="ARBA00023008"/>
    </source>
</evidence>
<dbReference type="InterPro" id="IPR050316">
    <property type="entry name" value="Tyrosinase/Hemocyanin"/>
</dbReference>
<dbReference type="Proteomes" id="UP001162541">
    <property type="component" value="Chromosome 5"/>
</dbReference>
<dbReference type="GO" id="GO:0046872">
    <property type="term" value="F:metal ion binding"/>
    <property type="evidence" value="ECO:0007669"/>
    <property type="project" value="UniProtKB-KW"/>
</dbReference>
<keyword evidence="4" id="KW-0883">Thioether bond</keyword>
<keyword evidence="3" id="KW-0479">Metal-binding</keyword>
<dbReference type="PANTHER" id="PTHR11474">
    <property type="entry name" value="TYROSINASE FAMILY MEMBER"/>
    <property type="match status" value="1"/>
</dbReference>
<name>A0AAF6BKR9_MARPO</name>
<dbReference type="InterPro" id="IPR008922">
    <property type="entry name" value="Di-copper_centre_dom_sf"/>
</dbReference>
<dbReference type="SUPFAM" id="SSF48056">
    <property type="entry name" value="Di-copper centre-containing domain"/>
    <property type="match status" value="1"/>
</dbReference>
<evidence type="ECO:0000256" key="4">
    <source>
        <dbReference type="ARBA" id="ARBA00022784"/>
    </source>
</evidence>
<evidence type="ECO:0000256" key="3">
    <source>
        <dbReference type="ARBA" id="ARBA00022723"/>
    </source>
</evidence>
<dbReference type="EMBL" id="AP019870">
    <property type="protein sequence ID" value="BBN12603.1"/>
    <property type="molecule type" value="Genomic_DNA"/>
</dbReference>
<keyword evidence="7" id="KW-1015">Disulfide bond</keyword>
<evidence type="ECO:0000313" key="9">
    <source>
        <dbReference type="EMBL" id="BBN12603.1"/>
    </source>
</evidence>
<organism evidence="9 10">
    <name type="scientific">Marchantia polymorpha subsp. ruderalis</name>
    <dbReference type="NCBI Taxonomy" id="1480154"/>
    <lineage>
        <taxon>Eukaryota</taxon>
        <taxon>Viridiplantae</taxon>
        <taxon>Streptophyta</taxon>
        <taxon>Embryophyta</taxon>
        <taxon>Marchantiophyta</taxon>
        <taxon>Marchantiopsida</taxon>
        <taxon>Marchantiidae</taxon>
        <taxon>Marchantiales</taxon>
        <taxon>Marchantiaceae</taxon>
        <taxon>Marchantia</taxon>
    </lineage>
</organism>
<dbReference type="InterPro" id="IPR022740">
    <property type="entry name" value="Polyphenol_oxidase_C"/>
</dbReference>
<proteinExistence type="inferred from homology"/>
<keyword evidence="5" id="KW-0560">Oxidoreductase</keyword>
<feature type="domain" description="Tyrosinase copper-binding" evidence="8">
    <location>
        <begin position="382"/>
        <end position="393"/>
    </location>
</feature>
<reference evidence="9" key="1">
    <citation type="journal article" date="2019" name="Curr. Biol.">
        <title>Chromatin organization in early land plants reveals an ancestral association between H3K27me3, transposons, and constitutive heterochromatin.</title>
        <authorList>
            <person name="Montgomery S.A."/>
            <person name="Tanizawa Y."/>
            <person name="Galik B."/>
            <person name="Wang N."/>
            <person name="Ito T."/>
            <person name="Mochizuki T."/>
            <person name="Akimcheva S."/>
            <person name="Bowman J."/>
            <person name="Cognat V."/>
            <person name="Drouard L."/>
            <person name="Ekker H."/>
            <person name="Houng S."/>
            <person name="Kohchi T."/>
            <person name="Lin S."/>
            <person name="Liu L.D."/>
            <person name="Nakamura Y."/>
            <person name="Valeeva L.R."/>
            <person name="Shakirov E.V."/>
            <person name="Shippen D.E."/>
            <person name="Wei W."/>
            <person name="Yagura M."/>
            <person name="Yamaoka S."/>
            <person name="Yamato K.T."/>
            <person name="Liu C."/>
            <person name="Berger F."/>
        </authorList>
    </citation>
    <scope>NUCLEOTIDE SEQUENCE [LARGE SCALE GENOMIC DNA]</scope>
    <source>
        <strain evidence="9">Tak-1</strain>
    </source>
</reference>
<evidence type="ECO:0000256" key="2">
    <source>
        <dbReference type="ARBA" id="ARBA00009928"/>
    </source>
</evidence>
<evidence type="ECO:0000313" key="10">
    <source>
        <dbReference type="Proteomes" id="UP001162541"/>
    </source>
</evidence>
<reference evidence="10" key="2">
    <citation type="journal article" date="2020" name="Curr. Biol.">
        <title>Chromatin organization in early land plants reveals an ancestral association between H3K27me3, transposons, and constitutive heterochromatin.</title>
        <authorList>
            <person name="Montgomery S.A."/>
            <person name="Tanizawa Y."/>
            <person name="Galik B."/>
            <person name="Wang N."/>
            <person name="Ito T."/>
            <person name="Mochizuki T."/>
            <person name="Akimcheva S."/>
            <person name="Bowman J.L."/>
            <person name="Cognat V."/>
            <person name="Marechal-Drouard L."/>
            <person name="Ekker H."/>
            <person name="Hong S.F."/>
            <person name="Kohchi T."/>
            <person name="Lin S.S."/>
            <person name="Liu L.D."/>
            <person name="Nakamura Y."/>
            <person name="Valeeva L.R."/>
            <person name="Shakirov E.V."/>
            <person name="Shippen D.E."/>
            <person name="Wei W.L."/>
            <person name="Yagura M."/>
            <person name="Yamaoka S."/>
            <person name="Yamato K.T."/>
            <person name="Liu C."/>
            <person name="Berger F."/>
        </authorList>
    </citation>
    <scope>NUCLEOTIDE SEQUENCE [LARGE SCALE GENOMIC DNA]</scope>
    <source>
        <strain evidence="10">Tak-1</strain>
    </source>
</reference>
<keyword evidence="6" id="KW-0186">Copper</keyword>
<dbReference type="InterPro" id="IPR022739">
    <property type="entry name" value="Polyphenol_oxidase_cen"/>
</dbReference>
<dbReference type="InterPro" id="IPR002227">
    <property type="entry name" value="Tyrosinase_Cu-bd"/>
</dbReference>
<evidence type="ECO:0000259" key="8">
    <source>
        <dbReference type="PROSITE" id="PS00498"/>
    </source>
</evidence>
<dbReference type="AlphaFoldDB" id="A0AAF6BKR9"/>
<dbReference type="EMBL" id="AP019870">
    <property type="protein sequence ID" value="BBN12602.1"/>
    <property type="molecule type" value="Genomic_DNA"/>
</dbReference>
<comment type="similarity">
    <text evidence="2">Belongs to the tyrosinase family.</text>
</comment>
<dbReference type="PROSITE" id="PS00498">
    <property type="entry name" value="TYROSINASE_2"/>
    <property type="match status" value="1"/>
</dbReference>
<comment type="cofactor">
    <cofactor evidence="1">
        <name>Cu(2+)</name>
        <dbReference type="ChEBI" id="CHEBI:29036"/>
    </cofactor>
</comment>
<accession>A0AAF6BKR9</accession>
<evidence type="ECO:0000256" key="7">
    <source>
        <dbReference type="ARBA" id="ARBA00023157"/>
    </source>
</evidence>
<dbReference type="PRINTS" id="PR00092">
    <property type="entry name" value="TYROSINASE"/>
</dbReference>
<dbReference type="Gene3D" id="1.10.1280.10">
    <property type="entry name" value="Di-copper center containing domain from catechol oxidase"/>
    <property type="match status" value="1"/>
</dbReference>
<dbReference type="Pfam" id="PF12142">
    <property type="entry name" value="PPO1_DWL"/>
    <property type="match status" value="1"/>
</dbReference>
<sequence length="643" mass="73846">MRSGVPSTGFSIICDFNIAVKMGEHPMQKASRGRSSAILSVAATGRKLVWASYMCSIVLVLQYLAQPACADPVLASSVGFCKPVRLEATAEEKNRSVQCCLPAPRRAIKRFKLPHVHHLRVRRPAHELANDVEYVNKYNLAYERMNALPADDPRSFLRQWHTHCSFCKEAYLQRRLNTSTTGYPLQLHYSWTFLPWHRMLIYFHEKILGSLINDPDFTLPFWNWDNQLDATAGQIPQIFLPYQQSNRWPRQRGRHGRYGKIRNTFLYEGKRRNPNHMPPKVLPLTFDASLEKERANWTHDQIRHANLGQVYEMVYNKVSAREYLGGPYDTNSNFTEAVNVTVGESGGSESLHNTAHEWVGMLNNTAYPDNEDMGVFTYAGRDPIFYSHHANVDRLWNVWKALPDKITPDGHRVRKDYDDYDFLETEFTFYDENADMVIVKVKDTLESNKLGYTYQPMVEADSLWINHKPNGTKPSYKRSDVRVSTSNAIGRHPTSFKLRRHAPTAADLRGTQAQNVQQLSEGVVFEHVRVPELMYVRFDVFLDSPSATAETDEDESAYVGTFTHLPSGVTTVTDLGQKMVHVEDDDMYRTLNIRFSTSLALKRLGVTDWNTDVTVTVVPRFRPHGYGWNIKYLSFACLRQEFT</sequence>
<gene>
    <name evidence="9" type="ORF">Mp_5g21450</name>
</gene>
<dbReference type="Pfam" id="PF00264">
    <property type="entry name" value="Tyrosinase"/>
    <property type="match status" value="1"/>
</dbReference>
<dbReference type="Pfam" id="PF12143">
    <property type="entry name" value="PPO1_KFDV"/>
    <property type="match status" value="1"/>
</dbReference>
<evidence type="ECO:0000256" key="5">
    <source>
        <dbReference type="ARBA" id="ARBA00023002"/>
    </source>
</evidence>
<evidence type="ECO:0000256" key="1">
    <source>
        <dbReference type="ARBA" id="ARBA00001973"/>
    </source>
</evidence>
<dbReference type="EMBL" id="AP019870">
    <property type="protein sequence ID" value="BBN12604.1"/>
    <property type="molecule type" value="Genomic_DNA"/>
</dbReference>
<protein>
    <recommendedName>
        <fullName evidence="8">Tyrosinase copper-binding domain-containing protein</fullName>
    </recommendedName>
</protein>